<dbReference type="PROSITE" id="PS51257">
    <property type="entry name" value="PROKAR_LIPOPROTEIN"/>
    <property type="match status" value="1"/>
</dbReference>
<feature type="signal peptide" evidence="1">
    <location>
        <begin position="1"/>
        <end position="30"/>
    </location>
</feature>
<keyword evidence="1" id="KW-0732">Signal</keyword>
<dbReference type="InterPro" id="IPR036909">
    <property type="entry name" value="Cyt_c-like_dom_sf"/>
</dbReference>
<proteinExistence type="predicted"/>
<protein>
    <recommendedName>
        <fullName evidence="4">Cytochrome c</fullName>
    </recommendedName>
</protein>
<dbReference type="RefSeq" id="WP_067615962.1">
    <property type="nucleotide sequence ID" value="NZ_MAGO01000002.1"/>
</dbReference>
<evidence type="ECO:0000256" key="1">
    <source>
        <dbReference type="SAM" id="SignalP"/>
    </source>
</evidence>
<reference evidence="2 3" key="1">
    <citation type="submission" date="2016-06" db="EMBL/GenBank/DDBJ databases">
        <title>Respiratory ammonification of nitrate coupled to the oxidation of elemental sulfur in deep-sea autotrophic thermophilic bacteria.</title>
        <authorList>
            <person name="Slobodkina G.B."/>
            <person name="Mardanov A.V."/>
            <person name="Ravin N.V."/>
            <person name="Frolova A.A."/>
            <person name="Viryasiv M.B."/>
            <person name="Chernyh N.A."/>
            <person name="Bonch-Osmolovskaya E.A."/>
            <person name="Slobodkin A.I."/>
        </authorList>
    </citation>
    <scope>NUCLEOTIDE SEQUENCE [LARGE SCALE GENOMIC DNA]</scope>
    <source>
        <strain evidence="2 3">S69</strain>
    </source>
</reference>
<dbReference type="SUPFAM" id="SSF46626">
    <property type="entry name" value="Cytochrome c"/>
    <property type="match status" value="1"/>
</dbReference>
<name>A0A1B9F7R2_9BACT</name>
<evidence type="ECO:0008006" key="4">
    <source>
        <dbReference type="Google" id="ProtNLM"/>
    </source>
</evidence>
<comment type="caution">
    <text evidence="2">The sequence shown here is derived from an EMBL/GenBank/DDBJ whole genome shotgun (WGS) entry which is preliminary data.</text>
</comment>
<dbReference type="STRING" id="1156395.DBT_0439"/>
<dbReference type="GO" id="GO:0009055">
    <property type="term" value="F:electron transfer activity"/>
    <property type="evidence" value="ECO:0007669"/>
    <property type="project" value="InterPro"/>
</dbReference>
<dbReference type="AlphaFoldDB" id="A0A1B9F7R2"/>
<evidence type="ECO:0000313" key="2">
    <source>
        <dbReference type="EMBL" id="OCC15977.1"/>
    </source>
</evidence>
<dbReference type="Proteomes" id="UP000093080">
    <property type="component" value="Unassembled WGS sequence"/>
</dbReference>
<evidence type="ECO:0000313" key="3">
    <source>
        <dbReference type="Proteomes" id="UP000093080"/>
    </source>
</evidence>
<sequence>MMAKNIFAIKANRILTILCAVSFMALGLLACAPKATPTGSIEGKAIMMGACGECHRIFLPREYSKAEWRPILERMIPLTSLTPEEKIRLQDYILKNSR</sequence>
<dbReference type="OrthoDB" id="196859at2"/>
<organism evidence="2 3">
    <name type="scientific">Dissulfuribacter thermophilus</name>
    <dbReference type="NCBI Taxonomy" id="1156395"/>
    <lineage>
        <taxon>Bacteria</taxon>
        <taxon>Pseudomonadati</taxon>
        <taxon>Thermodesulfobacteriota</taxon>
        <taxon>Dissulfuribacteria</taxon>
        <taxon>Dissulfuribacterales</taxon>
        <taxon>Dissulfuribacteraceae</taxon>
        <taxon>Dissulfuribacter</taxon>
    </lineage>
</organism>
<gene>
    <name evidence="2" type="ORF">DBT_0439</name>
</gene>
<dbReference type="EMBL" id="MAGO01000002">
    <property type="protein sequence ID" value="OCC15977.1"/>
    <property type="molecule type" value="Genomic_DNA"/>
</dbReference>
<keyword evidence="3" id="KW-1185">Reference proteome</keyword>
<accession>A0A1B9F7R2</accession>
<feature type="chain" id="PRO_5008626258" description="Cytochrome c" evidence="1">
    <location>
        <begin position="31"/>
        <end position="98"/>
    </location>
</feature>
<dbReference type="GO" id="GO:0020037">
    <property type="term" value="F:heme binding"/>
    <property type="evidence" value="ECO:0007669"/>
    <property type="project" value="InterPro"/>
</dbReference>